<keyword evidence="2" id="KW-1185">Reference proteome</keyword>
<sequence length="181" mass="19224">MLVAALVASPLALADGYDYGYDHDGDVTIEGSGNLSVYKNAEFSKTKNIYKSNVGNTDDDKLILKDVGNYYKNTKEINKEVDASFTKKFSKEVEKYLAESKLYGDVMDASVTYGGACCKGNPSTVVVDHENSMYRAFGDSSGISMAGQNVGNNSMVQQTTSTNAALVGSGGGVVSPDTGNY</sequence>
<accession>A0ABY5GKW0</accession>
<protein>
    <recommendedName>
        <fullName evidence="3">Chemotaxis protein</fullName>
    </recommendedName>
</protein>
<reference evidence="1" key="1">
    <citation type="submission" date="2022-07" db="EMBL/GenBank/DDBJ databases">
        <title>Genome sequencing of Photobacterium atrarenae GJH2-4.</title>
        <authorList>
            <person name="Park S.-J."/>
        </authorList>
    </citation>
    <scope>NUCLEOTIDE SEQUENCE</scope>
    <source>
        <strain evidence="1">GJH2-4</strain>
    </source>
</reference>
<evidence type="ECO:0008006" key="3">
    <source>
        <dbReference type="Google" id="ProtNLM"/>
    </source>
</evidence>
<gene>
    <name evidence="1" type="ORF">NNL38_22390</name>
</gene>
<dbReference type="Proteomes" id="UP001057998">
    <property type="component" value="Chromosome 2"/>
</dbReference>
<name>A0ABY5GKW0_9GAMM</name>
<evidence type="ECO:0000313" key="1">
    <source>
        <dbReference type="EMBL" id="UTV29760.1"/>
    </source>
</evidence>
<evidence type="ECO:0000313" key="2">
    <source>
        <dbReference type="Proteomes" id="UP001057998"/>
    </source>
</evidence>
<dbReference type="RefSeq" id="WP_255391080.1">
    <property type="nucleotide sequence ID" value="NZ_CP101509.1"/>
</dbReference>
<dbReference type="EMBL" id="CP101509">
    <property type="protein sequence ID" value="UTV29760.1"/>
    <property type="molecule type" value="Genomic_DNA"/>
</dbReference>
<organism evidence="1 2">
    <name type="scientific">Photobacterium atrarenae</name>
    <dbReference type="NCBI Taxonomy" id="865757"/>
    <lineage>
        <taxon>Bacteria</taxon>
        <taxon>Pseudomonadati</taxon>
        <taxon>Pseudomonadota</taxon>
        <taxon>Gammaproteobacteria</taxon>
        <taxon>Vibrionales</taxon>
        <taxon>Vibrionaceae</taxon>
        <taxon>Photobacterium</taxon>
    </lineage>
</organism>
<proteinExistence type="predicted"/>